<dbReference type="CDD" id="cd18793">
    <property type="entry name" value="SF2_C_SNF"/>
    <property type="match status" value="1"/>
</dbReference>
<dbReference type="GeneID" id="12446988"/>
<gene>
    <name evidence="4" type="ordered locus">Hqrw_2259</name>
</gene>
<dbReference type="HOGENOM" id="CLU_006296_0_0_2"/>
<dbReference type="SMART" id="SM00487">
    <property type="entry name" value="DEXDc"/>
    <property type="match status" value="1"/>
</dbReference>
<dbReference type="InterPro" id="IPR000330">
    <property type="entry name" value="SNF2_N"/>
</dbReference>
<dbReference type="GO" id="GO:0016787">
    <property type="term" value="F:hydrolase activity"/>
    <property type="evidence" value="ECO:0007669"/>
    <property type="project" value="UniProtKB-KW"/>
</dbReference>
<protein>
    <submittedName>
        <fullName evidence="4">Probable DEAD/DEAH box helicase</fullName>
        <ecNumber evidence="4">3.6.4.-</ecNumber>
    </submittedName>
</protein>
<dbReference type="Gene3D" id="3.40.50.300">
    <property type="entry name" value="P-loop containing nucleotide triphosphate hydrolases"/>
    <property type="match status" value="1"/>
</dbReference>
<dbReference type="InterPro" id="IPR038718">
    <property type="entry name" value="SNF2-like_sf"/>
</dbReference>
<evidence type="ECO:0000259" key="3">
    <source>
        <dbReference type="PROSITE" id="PS51194"/>
    </source>
</evidence>
<evidence type="ECO:0000313" key="5">
    <source>
        <dbReference type="Proteomes" id="UP000007954"/>
    </source>
</evidence>
<dbReference type="EC" id="3.6.4.-" evidence="4"/>
<dbReference type="AlphaFoldDB" id="G0LHB0"/>
<dbReference type="Pfam" id="PF00271">
    <property type="entry name" value="Helicase_C"/>
    <property type="match status" value="1"/>
</dbReference>
<keyword evidence="4" id="KW-0347">Helicase</keyword>
<evidence type="ECO:0000259" key="2">
    <source>
        <dbReference type="PROSITE" id="PS51192"/>
    </source>
</evidence>
<evidence type="ECO:0000256" key="1">
    <source>
        <dbReference type="ARBA" id="ARBA00022801"/>
    </source>
</evidence>
<dbReference type="KEGG" id="hwc:Hqrw_2259"/>
<evidence type="ECO:0000313" key="4">
    <source>
        <dbReference type="EMBL" id="CCC40144.1"/>
    </source>
</evidence>
<feature type="domain" description="Helicase C-terminal" evidence="3">
    <location>
        <begin position="773"/>
        <end position="952"/>
    </location>
</feature>
<dbReference type="GO" id="GO:0004386">
    <property type="term" value="F:helicase activity"/>
    <property type="evidence" value="ECO:0007669"/>
    <property type="project" value="UniProtKB-KW"/>
</dbReference>
<dbReference type="PROSITE" id="PS51192">
    <property type="entry name" value="HELICASE_ATP_BIND_1"/>
    <property type="match status" value="1"/>
</dbReference>
<dbReference type="InterPro" id="IPR027417">
    <property type="entry name" value="P-loop_NTPase"/>
</dbReference>
<dbReference type="Gene3D" id="3.40.50.10810">
    <property type="entry name" value="Tandem AAA-ATPase domain"/>
    <property type="match status" value="1"/>
</dbReference>
<dbReference type="GO" id="GO:0005524">
    <property type="term" value="F:ATP binding"/>
    <property type="evidence" value="ECO:0007669"/>
    <property type="project" value="InterPro"/>
</dbReference>
<dbReference type="RefSeq" id="WP_014555851.1">
    <property type="nucleotide sequence ID" value="NC_017459.1"/>
</dbReference>
<dbReference type="InterPro" id="IPR001650">
    <property type="entry name" value="Helicase_C-like"/>
</dbReference>
<dbReference type="GO" id="GO:0140097">
    <property type="term" value="F:catalytic activity, acting on DNA"/>
    <property type="evidence" value="ECO:0007669"/>
    <property type="project" value="UniProtKB-ARBA"/>
</dbReference>
<name>G0LHB0_HALWC</name>
<dbReference type="InterPro" id="IPR014001">
    <property type="entry name" value="Helicase_ATP-bd"/>
</dbReference>
<sequence length="1208" mass="137798">MFSNNSWQLTYESGTDDLFTDFYEPFLSEAEQYNRIAGYLSLRGLAAALEGVDSMLETDGEIRVITGADLQQREREYLLTDTEGTFPNWTKSQLAIIAELFDRGDLSIKVADVSQQTGMFHSKLGIGVDANDDVLTFEGSINETPNGWLRSYERFKIHRSWKYVEREYVERDRETFDMLWNDNHSYVDVYELSEADKQDIASWQPDGGQQLQKARETVREGRPENAPSEWELARALSVNGQTPGGLHLAEDVSTITPWPHQRSISDTVVSHYPSNFILSDEVGLGKTIEVGLTLSRLIQTGDVETALLLVPASLMEQWQRELRDKFNLNAYRFERQSGYPVVTGSYGDGSSSTVTLSGDVTASDWSDTPIGGFVDKRDRPTIIIQSWHRARMTGNQQHVAPQTDETVWDATVVDEAHNARNPDTKFYKLLGDVRDSSRALYALSATPMQVRIEELHDILRLTELPDSWDDRKQLANFFRTKMILRETLAEGRIGDSFGDIEREIERTFQRKYADRFDESRHSHIENDLSLEVVRARFEQFARMIADHAASYPGYTDYIDQLADTIETDEGMRVRFSLRKQLKRLIDSDERRFVDDPAEILYDLDDKLGWRLVVRMSEDMNPVQSRMFRNTREVLRDAKEDGRLDATVPRRDVSTEHVPLDNEIEELFDEIESYIKNTYQRSTEVLDDQQKAALGFVMTIYRKRLASSFAAIQSTLRSRYNSLGDKLPDDADELESQVRGSEASEADVRAIVDDETINQYQVSKRKIIQYEQSQIEQFITKLRSQKTDPKVSKLSSAIDEYREEGYHDIVIFTQYTDTMDDIANELKLLNDVGIFSGDGGSVYRNHEWVDVGKEGVKKSFADDDGIGILVCTDSASEGLNLQTGELLINYDLPWNPMQVEQRIGRIDRIGQENEVVKIVNYAYEDEIDAQIYESLDDKLDIFDQVVGDTRPVLAGIESEIRDIALKEDTETIEQLTKEKARDADEMSNTMAAVGLTDVEYDTEAALVGWGERTHSALNRIGSDARRFDPVLTPSIVEYLFTQSSSLETAGWSFQSLRNHERGHEFPEAVREAYLLSIPDESEVDYLLNQQVDSDEQTAQEVFAEQDALVVTFSTELVNERGSLRLLLPGDPLFAHLLQIIDDNQAMAEENVTLISSNEIDEKLETNRICDVQELIAPVINNRNLTPMDINCYENEKSAKEAVKRFVYLD</sequence>
<dbReference type="PANTHER" id="PTHR10799">
    <property type="entry name" value="SNF2/RAD54 HELICASE FAMILY"/>
    <property type="match status" value="1"/>
</dbReference>
<reference evidence="4 5" key="1">
    <citation type="journal article" date="2011" name="PLoS ONE">
        <title>Haloquadratum walsbyi: limited diversity in a global pond.</title>
        <authorList>
            <person name="Dyall-Smith M."/>
            <person name="Pfeiffer F."/>
            <person name="Klee K."/>
            <person name="Palm P."/>
            <person name="Gross K."/>
            <person name="Schuster S.C."/>
            <person name="Rampp M."/>
            <person name="Oesterhelt D."/>
        </authorList>
    </citation>
    <scope>NUCLEOTIDE SEQUENCE [LARGE SCALE GENOMIC DNA]</scope>
    <source>
        <strain evidence="5">DSM 16854 / JCM 12705 / C23</strain>
    </source>
</reference>
<proteinExistence type="predicted"/>
<dbReference type="OrthoDB" id="6396at2157"/>
<dbReference type="Proteomes" id="UP000007954">
    <property type="component" value="Chromosome"/>
</dbReference>
<dbReference type="SUPFAM" id="SSF52540">
    <property type="entry name" value="P-loop containing nucleoside triphosphate hydrolases"/>
    <property type="match status" value="2"/>
</dbReference>
<organism evidence="4 5">
    <name type="scientific">Haloquadratum walsbyi (strain DSM 16854 / JCM 12705 / C23)</name>
    <dbReference type="NCBI Taxonomy" id="768065"/>
    <lineage>
        <taxon>Archaea</taxon>
        <taxon>Methanobacteriati</taxon>
        <taxon>Methanobacteriota</taxon>
        <taxon>Stenosarchaea group</taxon>
        <taxon>Halobacteria</taxon>
        <taxon>Halobacteriales</taxon>
        <taxon>Haloferacaceae</taxon>
        <taxon>Haloquadratum</taxon>
    </lineage>
</organism>
<keyword evidence="1 4" id="KW-0378">Hydrolase</keyword>
<dbReference type="PROSITE" id="PS51194">
    <property type="entry name" value="HELICASE_CTER"/>
    <property type="match status" value="1"/>
</dbReference>
<dbReference type="EMBL" id="FR746099">
    <property type="protein sequence ID" value="CCC40144.1"/>
    <property type="molecule type" value="Genomic_DNA"/>
</dbReference>
<keyword evidence="4" id="KW-0067">ATP-binding</keyword>
<accession>G0LHB0</accession>
<dbReference type="SMART" id="SM00490">
    <property type="entry name" value="HELICc"/>
    <property type="match status" value="1"/>
</dbReference>
<feature type="domain" description="Helicase ATP-binding" evidence="2">
    <location>
        <begin position="267"/>
        <end position="465"/>
    </location>
</feature>
<dbReference type="Pfam" id="PF00176">
    <property type="entry name" value="SNF2-rel_dom"/>
    <property type="match status" value="1"/>
</dbReference>
<dbReference type="InterPro" id="IPR049730">
    <property type="entry name" value="SNF2/RAD54-like_C"/>
</dbReference>
<keyword evidence="4" id="KW-0547">Nucleotide-binding</keyword>